<dbReference type="OrthoDB" id="4062651at2759"/>
<sequence>MNPSLTNENTNQNKNKTVFPLPATIGGYVFVDVLGKGGFSTVYKVFDQKYQQYFAANVEVIDPEEWKRGECKFEGEIRALMTLDHPNIIRLYNYFVEDCLLFIILEYCPNGSLEQYIAHLQNPIQTKLKRQSMGNYSNTFINVRHEIEGACQNCQNEVPNSHSLVLENICLSKKNTSCAGINSDLTNDGDAESGRQDSLQNSTPSIKPLNIPHNSNFMNNQNDPATNGSCSCHNYHGNLIKRNLNYPVRRHSVSTNILNMKSSRNLPRKQPLGSGNNRQEEIYQELHSIACQVLSAIHMCHSNNIAHRDIKLSNILMDENNRPKLADFGLSVTIQKSQMLDVYNGSLSYLAPEVFLKVPYDPFKSDMWSLGILLYTMVMRKSPWVNYNYRDMKKAIEAENYDPLPHRYKSFSILIRKLILFEPSKRADISEIITSDFIKEANRFPGIASTNVTISNSSQLPPLRKLDVPKICSYRAMRRSNDFTSSRLIGRDAPDTTNENQPQAGPSNMLIESELII</sequence>
<dbReference type="VEuPathDB" id="TrichDB:TRFO_05278"/>
<dbReference type="SUPFAM" id="SSF56112">
    <property type="entry name" value="Protein kinase-like (PK-like)"/>
    <property type="match status" value="1"/>
</dbReference>
<dbReference type="PANTHER" id="PTHR24362">
    <property type="entry name" value="SERINE/THREONINE-PROTEIN KINASE NEK"/>
    <property type="match status" value="1"/>
</dbReference>
<comment type="caution">
    <text evidence="3">The sequence shown here is derived from an EMBL/GenBank/DDBJ whole genome shotgun (WGS) entry which is preliminary data.</text>
</comment>
<gene>
    <name evidence="3" type="ORF">TRFO_05278</name>
</gene>
<dbReference type="RefSeq" id="XP_068360217.1">
    <property type="nucleotide sequence ID" value="XM_068492404.1"/>
</dbReference>
<feature type="domain" description="Protein kinase" evidence="2">
    <location>
        <begin position="28"/>
        <end position="438"/>
    </location>
</feature>
<feature type="region of interest" description="Disordered" evidence="1">
    <location>
        <begin position="485"/>
        <end position="508"/>
    </location>
</feature>
<dbReference type="SMART" id="SM00220">
    <property type="entry name" value="S_TKc"/>
    <property type="match status" value="1"/>
</dbReference>
<dbReference type="EMBL" id="MLAK01000705">
    <property type="protein sequence ID" value="OHT07081.1"/>
    <property type="molecule type" value="Genomic_DNA"/>
</dbReference>
<evidence type="ECO:0000259" key="2">
    <source>
        <dbReference type="PROSITE" id="PS50011"/>
    </source>
</evidence>
<dbReference type="InterPro" id="IPR000719">
    <property type="entry name" value="Prot_kinase_dom"/>
</dbReference>
<dbReference type="GO" id="GO:0005524">
    <property type="term" value="F:ATP binding"/>
    <property type="evidence" value="ECO:0007669"/>
    <property type="project" value="InterPro"/>
</dbReference>
<dbReference type="GO" id="GO:0004672">
    <property type="term" value="F:protein kinase activity"/>
    <property type="evidence" value="ECO:0007669"/>
    <property type="project" value="InterPro"/>
</dbReference>
<feature type="compositionally biased region" description="Polar residues" evidence="1">
    <location>
        <begin position="196"/>
        <end position="205"/>
    </location>
</feature>
<dbReference type="InterPro" id="IPR011009">
    <property type="entry name" value="Kinase-like_dom_sf"/>
</dbReference>
<feature type="compositionally biased region" description="Polar residues" evidence="1">
    <location>
        <begin position="212"/>
        <end position="222"/>
    </location>
</feature>
<protein>
    <recommendedName>
        <fullName evidence="2">Protein kinase domain-containing protein</fullName>
    </recommendedName>
</protein>
<dbReference type="Pfam" id="PF00069">
    <property type="entry name" value="Pkinase"/>
    <property type="match status" value="2"/>
</dbReference>
<reference evidence="3" key="1">
    <citation type="submission" date="2016-10" db="EMBL/GenBank/DDBJ databases">
        <authorList>
            <person name="Benchimol M."/>
            <person name="Almeida L.G."/>
            <person name="Vasconcelos A.T."/>
            <person name="Perreira-Neves A."/>
            <person name="Rosa I.A."/>
            <person name="Tasca T."/>
            <person name="Bogo M.R."/>
            <person name="de Souza W."/>
        </authorList>
    </citation>
    <scope>NUCLEOTIDE SEQUENCE [LARGE SCALE GENOMIC DNA]</scope>
    <source>
        <strain evidence="3">K</strain>
    </source>
</reference>
<accession>A0A1J4K6I7</accession>
<dbReference type="Proteomes" id="UP000179807">
    <property type="component" value="Unassembled WGS sequence"/>
</dbReference>
<evidence type="ECO:0000313" key="4">
    <source>
        <dbReference type="Proteomes" id="UP000179807"/>
    </source>
</evidence>
<dbReference type="PROSITE" id="PS00108">
    <property type="entry name" value="PROTEIN_KINASE_ST"/>
    <property type="match status" value="1"/>
</dbReference>
<name>A0A1J4K6I7_9EUKA</name>
<evidence type="ECO:0000256" key="1">
    <source>
        <dbReference type="SAM" id="MobiDB-lite"/>
    </source>
</evidence>
<feature type="compositionally biased region" description="Polar residues" evidence="1">
    <location>
        <begin position="495"/>
        <end position="506"/>
    </location>
</feature>
<organism evidence="3 4">
    <name type="scientific">Tritrichomonas foetus</name>
    <dbReference type="NCBI Taxonomy" id="1144522"/>
    <lineage>
        <taxon>Eukaryota</taxon>
        <taxon>Metamonada</taxon>
        <taxon>Parabasalia</taxon>
        <taxon>Tritrichomonadida</taxon>
        <taxon>Tritrichomonadidae</taxon>
        <taxon>Tritrichomonas</taxon>
    </lineage>
</organism>
<dbReference type="Gene3D" id="1.10.510.10">
    <property type="entry name" value="Transferase(Phosphotransferase) domain 1"/>
    <property type="match status" value="2"/>
</dbReference>
<evidence type="ECO:0000313" key="3">
    <source>
        <dbReference type="EMBL" id="OHT07081.1"/>
    </source>
</evidence>
<dbReference type="PANTHER" id="PTHR24362:SF309">
    <property type="entry name" value="PROTEIN KINASE DOMAIN-CONTAINING PROTEIN"/>
    <property type="match status" value="1"/>
</dbReference>
<dbReference type="AlphaFoldDB" id="A0A1J4K6I7"/>
<dbReference type="InterPro" id="IPR008271">
    <property type="entry name" value="Ser/Thr_kinase_AS"/>
</dbReference>
<keyword evidence="4" id="KW-1185">Reference proteome</keyword>
<dbReference type="PROSITE" id="PS50011">
    <property type="entry name" value="PROTEIN_KINASE_DOM"/>
    <property type="match status" value="1"/>
</dbReference>
<dbReference type="GeneID" id="94827108"/>
<feature type="region of interest" description="Disordered" evidence="1">
    <location>
        <begin position="187"/>
        <end position="222"/>
    </location>
</feature>
<proteinExistence type="predicted"/>